<evidence type="ECO:0000259" key="1">
    <source>
        <dbReference type="Pfam" id="PF08818"/>
    </source>
</evidence>
<sequence length="199" mass="23225">MAEQKTNPKVEEYVNKAKKWQAEYKQLRAYALDCDLSEDIKWKHPCFMYEDNNIVLAHGFKEYCALLFMKGVLMKDPNGILVQQTANVQSARQIRFKNLEEIIEMEDIIKAYIKEAIEVEKSGAQVAFKKEEEFPVPEELDQKFAEMPALKEAFEKLTPGRQRAYLLYFAAPKQSKTRVSRIDKYTDRILDGIGLNDRF</sequence>
<dbReference type="RefSeq" id="WP_185368706.1">
    <property type="nucleotide sequence ID" value="NZ_JAAROK010000007.1"/>
</dbReference>
<dbReference type="Pfam" id="PF08818">
    <property type="entry name" value="DUF1801"/>
    <property type="match status" value="1"/>
</dbReference>
<reference evidence="2 3" key="1">
    <citation type="submission" date="2020-03" db="EMBL/GenBank/DDBJ databases">
        <title>Soil Listeria distribution.</title>
        <authorList>
            <person name="Liao J."/>
            <person name="Wiedmann M."/>
        </authorList>
    </citation>
    <scope>NUCLEOTIDE SEQUENCE [LARGE SCALE GENOMIC DNA]</scope>
    <source>
        <strain evidence="2 3">FSL L7-0245</strain>
    </source>
</reference>
<proteinExistence type="predicted"/>
<dbReference type="AlphaFoldDB" id="A0A7X0Z046"/>
<gene>
    <name evidence="2" type="ORF">HCB26_09520</name>
</gene>
<accession>A0A7X0Z046</accession>
<evidence type="ECO:0000313" key="3">
    <source>
        <dbReference type="Proteomes" id="UP000519573"/>
    </source>
</evidence>
<dbReference type="SUPFAM" id="SSF159888">
    <property type="entry name" value="YdhG-like"/>
    <property type="match status" value="1"/>
</dbReference>
<feature type="domain" description="YdhG-like" evidence="1">
    <location>
        <begin position="20"/>
        <end position="117"/>
    </location>
</feature>
<dbReference type="Pfam" id="PF13376">
    <property type="entry name" value="OmdA"/>
    <property type="match status" value="1"/>
</dbReference>
<name>A0A7X0Z046_9LIST</name>
<dbReference type="EMBL" id="JAARYH010000003">
    <property type="protein sequence ID" value="MBC2166799.1"/>
    <property type="molecule type" value="Genomic_DNA"/>
</dbReference>
<dbReference type="Gene3D" id="3.90.1150.200">
    <property type="match status" value="1"/>
</dbReference>
<evidence type="ECO:0000313" key="2">
    <source>
        <dbReference type="EMBL" id="MBC2166799.1"/>
    </source>
</evidence>
<dbReference type="InterPro" id="IPR016786">
    <property type="entry name" value="YdeI_bac"/>
</dbReference>
<comment type="caution">
    <text evidence="2">The sequence shown here is derived from an EMBL/GenBank/DDBJ whole genome shotgun (WGS) entry which is preliminary data.</text>
</comment>
<organism evidence="2 3">
    <name type="scientific">Listeria booriae</name>
    <dbReference type="NCBI Taxonomy" id="1552123"/>
    <lineage>
        <taxon>Bacteria</taxon>
        <taxon>Bacillati</taxon>
        <taxon>Bacillota</taxon>
        <taxon>Bacilli</taxon>
        <taxon>Bacillales</taxon>
        <taxon>Listeriaceae</taxon>
        <taxon>Listeria</taxon>
    </lineage>
</organism>
<dbReference type="Proteomes" id="UP000519573">
    <property type="component" value="Unassembled WGS sequence"/>
</dbReference>
<protein>
    <recommendedName>
        <fullName evidence="1">YdhG-like domain-containing protein</fullName>
    </recommendedName>
</protein>
<dbReference type="PIRSF" id="PIRSF021308">
    <property type="entry name" value="UCP021308"/>
    <property type="match status" value="1"/>
</dbReference>
<dbReference type="InterPro" id="IPR014922">
    <property type="entry name" value="YdhG-like"/>
</dbReference>